<name>A0A0R1HJB2_9LACO</name>
<feature type="transmembrane region" description="Helical" evidence="9">
    <location>
        <begin position="257"/>
        <end position="275"/>
    </location>
</feature>
<dbReference type="PANTHER" id="PTHR23502:SF132">
    <property type="entry name" value="POLYAMINE TRANSPORTER 2-RELATED"/>
    <property type="match status" value="1"/>
</dbReference>
<dbReference type="InterPro" id="IPR011701">
    <property type="entry name" value="MFS"/>
</dbReference>
<dbReference type="SUPFAM" id="SSF103473">
    <property type="entry name" value="MFS general substrate transporter"/>
    <property type="match status" value="1"/>
</dbReference>
<dbReference type="PROSITE" id="PS00216">
    <property type="entry name" value="SUGAR_TRANSPORT_1"/>
    <property type="match status" value="1"/>
</dbReference>
<keyword evidence="4 9" id="KW-0813">Transport</keyword>
<dbReference type="GO" id="GO:1990961">
    <property type="term" value="P:xenobiotic detoxification by transmembrane export across the plasma membrane"/>
    <property type="evidence" value="ECO:0007669"/>
    <property type="project" value="InterPro"/>
</dbReference>
<dbReference type="InterPro" id="IPR004812">
    <property type="entry name" value="Efflux_drug-R_Bcr/CmlA"/>
</dbReference>
<dbReference type="AlphaFoldDB" id="A0A0R1HJB2"/>
<dbReference type="CDD" id="cd17320">
    <property type="entry name" value="MFS_MdfA_MDR_like"/>
    <property type="match status" value="1"/>
</dbReference>
<feature type="transmembrane region" description="Helical" evidence="9">
    <location>
        <begin position="171"/>
        <end position="193"/>
    </location>
</feature>
<feature type="transmembrane region" description="Helical" evidence="9">
    <location>
        <begin position="380"/>
        <end position="401"/>
    </location>
</feature>
<keyword evidence="12" id="KW-1185">Reference proteome</keyword>
<gene>
    <name evidence="11" type="ORF">FC66_GL000157</name>
</gene>
<dbReference type="Proteomes" id="UP000051450">
    <property type="component" value="Unassembled WGS sequence"/>
</dbReference>
<feature type="transmembrane region" description="Helical" evidence="9">
    <location>
        <begin position="85"/>
        <end position="102"/>
    </location>
</feature>
<feature type="transmembrane region" description="Helical" evidence="9">
    <location>
        <begin position="319"/>
        <end position="343"/>
    </location>
</feature>
<comment type="similarity">
    <text evidence="3">Belongs to the major facilitator superfamily. TCR/Tet family.</text>
</comment>
<feature type="transmembrane region" description="Helical" evidence="9">
    <location>
        <begin position="295"/>
        <end position="313"/>
    </location>
</feature>
<proteinExistence type="inferred from homology"/>
<dbReference type="PRINTS" id="PR01035">
    <property type="entry name" value="TCRTETA"/>
</dbReference>
<keyword evidence="7 9" id="KW-1133">Transmembrane helix</keyword>
<dbReference type="GO" id="GO:0042910">
    <property type="term" value="F:xenobiotic transmembrane transporter activity"/>
    <property type="evidence" value="ECO:0007669"/>
    <property type="project" value="InterPro"/>
</dbReference>
<dbReference type="PANTHER" id="PTHR23502">
    <property type="entry name" value="MAJOR FACILITATOR SUPERFAMILY"/>
    <property type="match status" value="1"/>
</dbReference>
<dbReference type="InterPro" id="IPR005829">
    <property type="entry name" value="Sugar_transporter_CS"/>
</dbReference>
<evidence type="ECO:0000259" key="10">
    <source>
        <dbReference type="PROSITE" id="PS50850"/>
    </source>
</evidence>
<evidence type="ECO:0000256" key="6">
    <source>
        <dbReference type="ARBA" id="ARBA00022692"/>
    </source>
</evidence>
<keyword evidence="6 9" id="KW-0812">Transmembrane</keyword>
<dbReference type="Pfam" id="PF07690">
    <property type="entry name" value="MFS_1"/>
    <property type="match status" value="1"/>
</dbReference>
<dbReference type="PROSITE" id="PS50850">
    <property type="entry name" value="MFS"/>
    <property type="match status" value="1"/>
</dbReference>
<dbReference type="InterPro" id="IPR036259">
    <property type="entry name" value="MFS_trans_sf"/>
</dbReference>
<protein>
    <recommendedName>
        <fullName evidence="9">Bcr/CflA family efflux transporter</fullName>
    </recommendedName>
</protein>
<evidence type="ECO:0000313" key="11">
    <source>
        <dbReference type="EMBL" id="KRK46534.1"/>
    </source>
</evidence>
<evidence type="ECO:0000256" key="2">
    <source>
        <dbReference type="ARBA" id="ARBA00006236"/>
    </source>
</evidence>
<dbReference type="Gene3D" id="1.20.1720.10">
    <property type="entry name" value="Multidrug resistance protein D"/>
    <property type="match status" value="1"/>
</dbReference>
<dbReference type="STRING" id="1423719.FC66_GL000157"/>
<keyword evidence="8 9" id="KW-0472">Membrane</keyword>
<keyword evidence="5 9" id="KW-1003">Cell membrane</keyword>
<feature type="transmembrane region" description="Helical" evidence="9">
    <location>
        <begin position="226"/>
        <end position="251"/>
    </location>
</feature>
<dbReference type="FunFam" id="1.20.1720.10:FF:000005">
    <property type="entry name" value="Bcr/CflA family efflux transporter"/>
    <property type="match status" value="1"/>
</dbReference>
<evidence type="ECO:0000256" key="7">
    <source>
        <dbReference type="ARBA" id="ARBA00022989"/>
    </source>
</evidence>
<feature type="transmembrane region" description="Helical" evidence="9">
    <location>
        <begin position="54"/>
        <end position="73"/>
    </location>
</feature>
<evidence type="ECO:0000256" key="8">
    <source>
        <dbReference type="ARBA" id="ARBA00023136"/>
    </source>
</evidence>
<evidence type="ECO:0000256" key="4">
    <source>
        <dbReference type="ARBA" id="ARBA00022448"/>
    </source>
</evidence>
<feature type="transmembrane region" description="Helical" evidence="9">
    <location>
        <begin position="17"/>
        <end position="34"/>
    </location>
</feature>
<dbReference type="EMBL" id="AZDI01000001">
    <property type="protein sequence ID" value="KRK46534.1"/>
    <property type="molecule type" value="Genomic_DNA"/>
</dbReference>
<comment type="subcellular location">
    <subcellularLocation>
        <location evidence="1 9">Cell membrane</location>
        <topology evidence="1 9">Multi-pass membrane protein</topology>
    </subcellularLocation>
</comment>
<comment type="caution">
    <text evidence="11">The sequence shown here is derived from an EMBL/GenBank/DDBJ whole genome shotgun (WGS) entry which is preliminary data.</text>
</comment>
<dbReference type="InterPro" id="IPR001958">
    <property type="entry name" value="Tet-R_TetA/multi-R_MdtG-like"/>
</dbReference>
<dbReference type="GO" id="GO:0005886">
    <property type="term" value="C:plasma membrane"/>
    <property type="evidence" value="ECO:0007669"/>
    <property type="project" value="UniProtKB-SubCell"/>
</dbReference>
<sequence length="408" mass="44010">MNQLVLTYFKNPKKHELFLTILLGTLSAFGPLSMDMYLPALPVIQQHLHTNASLTQLTITTCLLGLALGQLIVGPYSDKIGRRKPLLWGLVLFAVTSVIAATSQNITILIGIRLLQGLAGSAGLVISRAIARDLYSGKKLTKFFSLLMAVNGIFPIISPIIGSFILKFTSWRGIFVILTIIGLLLFFVVLITLPETNEVTLSKSKSEAALDSTGNILKNLISDKFFLSYALIQGFISGAMFCYISGSSFVLQNLFGLSSNMFSLVYAINGFGIVLMSQLSSRISDSFSENTGLKLGVYLALLGSLLLTISLFISNSLPLVLISLFLIVSMVGLVNTTAFSLAMQKQGQHAGSASAVLGVGMNLVGSILSPFVGIMGDHSYIPMTILILICEFCALIIYLSISRKKVEI</sequence>
<dbReference type="PATRIC" id="fig|1423719.4.peg.159"/>
<dbReference type="InterPro" id="IPR020846">
    <property type="entry name" value="MFS_dom"/>
</dbReference>
<dbReference type="NCBIfam" id="TIGR00710">
    <property type="entry name" value="efflux_Bcr_CflA"/>
    <property type="match status" value="1"/>
</dbReference>
<reference evidence="11 12" key="1">
    <citation type="journal article" date="2015" name="Genome Announc.">
        <title>Expanding the biotechnology potential of lactobacilli through comparative genomics of 213 strains and associated genera.</title>
        <authorList>
            <person name="Sun Z."/>
            <person name="Harris H.M."/>
            <person name="McCann A."/>
            <person name="Guo C."/>
            <person name="Argimon S."/>
            <person name="Zhang W."/>
            <person name="Yang X."/>
            <person name="Jeffery I.B."/>
            <person name="Cooney J.C."/>
            <person name="Kagawa T.F."/>
            <person name="Liu W."/>
            <person name="Song Y."/>
            <person name="Salvetti E."/>
            <person name="Wrobel A."/>
            <person name="Rasinkangas P."/>
            <person name="Parkhill J."/>
            <person name="Rea M.C."/>
            <person name="O'Sullivan O."/>
            <person name="Ritari J."/>
            <person name="Douillard F.P."/>
            <person name="Paul Ross R."/>
            <person name="Yang R."/>
            <person name="Briner A.E."/>
            <person name="Felis G.E."/>
            <person name="de Vos W.M."/>
            <person name="Barrangou R."/>
            <person name="Klaenhammer T.R."/>
            <person name="Caufield P.W."/>
            <person name="Cui Y."/>
            <person name="Zhang H."/>
            <person name="O'Toole P.W."/>
        </authorList>
    </citation>
    <scope>NUCLEOTIDE SEQUENCE [LARGE SCALE GENOMIC DNA]</scope>
    <source>
        <strain evidence="11 12">DSM 15638</strain>
    </source>
</reference>
<comment type="similarity">
    <text evidence="2 9">Belongs to the major facilitator superfamily. Bcr/CmlA family.</text>
</comment>
<evidence type="ECO:0000256" key="9">
    <source>
        <dbReference type="RuleBase" id="RU365088"/>
    </source>
</evidence>
<feature type="domain" description="Major facilitator superfamily (MFS) profile" evidence="10">
    <location>
        <begin position="16"/>
        <end position="405"/>
    </location>
</feature>
<organism evidence="11 12">
    <name type="scientific">Dellaglioa algida DSM 15638</name>
    <dbReference type="NCBI Taxonomy" id="1423719"/>
    <lineage>
        <taxon>Bacteria</taxon>
        <taxon>Bacillati</taxon>
        <taxon>Bacillota</taxon>
        <taxon>Bacilli</taxon>
        <taxon>Lactobacillales</taxon>
        <taxon>Lactobacillaceae</taxon>
        <taxon>Dellaglioa</taxon>
    </lineage>
</organism>
<accession>A0A0R1HJB2</accession>
<evidence type="ECO:0000256" key="5">
    <source>
        <dbReference type="ARBA" id="ARBA00022475"/>
    </source>
</evidence>
<feature type="transmembrane region" description="Helical" evidence="9">
    <location>
        <begin position="108"/>
        <end position="131"/>
    </location>
</feature>
<feature type="transmembrane region" description="Helical" evidence="9">
    <location>
        <begin position="355"/>
        <end position="374"/>
    </location>
</feature>
<feature type="transmembrane region" description="Helical" evidence="9">
    <location>
        <begin position="143"/>
        <end position="165"/>
    </location>
</feature>
<evidence type="ECO:0000313" key="12">
    <source>
        <dbReference type="Proteomes" id="UP000051450"/>
    </source>
</evidence>
<evidence type="ECO:0000256" key="1">
    <source>
        <dbReference type="ARBA" id="ARBA00004651"/>
    </source>
</evidence>
<evidence type="ECO:0000256" key="3">
    <source>
        <dbReference type="ARBA" id="ARBA00007520"/>
    </source>
</evidence>